<dbReference type="AlphaFoldDB" id="A0A0G2GI25"/>
<feature type="domain" description="Zinc finger H2C2-type histone UAS binding" evidence="2">
    <location>
        <begin position="310"/>
        <end position="348"/>
    </location>
</feature>
<sequence>MPAMLDDPDSAVHFRVSGPQPYPTAINPQLPPSIFPKSVTLRDKLTNATLVPFSNHAQVPPSLLLYLSDQLNKEIDKGDTYPMIDPLPVEKFGPYWFGNFAAVMILGEIKTLSDVQEMERRGTDWTKVCLGSFYVKPNYPGRSSHICNGGFLVTDLSRNKGVGKLMGECYLEWAPQLGYSYSVFNLVYETNTASTRIWDSLGFKRIGRVPACGSLKSSDELVDAIIFGRELGGEGDDFVSEERFDKIRYYLKHLKYPNGADRHEKSRLRSAATHYRLIGGEDGQPEKLMLKDKEVISDPQQQYEIAQNIHQQSHGGINKTTAQIAVKFHWVRIKETVSLVIKNCAECKESGKAPIVVPEGPATAVKKSPPLVTETQNGLDGNTAFAPTEDNITSNEAYADIKQDPFSAHDPPNMHDTLEQLQQYDMAIDPQIMQQLTDDMNVRYDPHAQMDYTQTGLQAPHHHDMGHPEYDPTQLAHHSHSQDFHVGDDHLMAQAAAAALQHQQLGLVDGSSLDHDSQLPQHLLTGGYVDNDGNPHFNPQ</sequence>
<gene>
    <name evidence="3" type="ORF">UCRPC4_g02946</name>
</gene>
<comment type="caution">
    <text evidence="3">The sequence shown here is derived from an EMBL/GenBank/DDBJ whole genome shotgun (WGS) entry which is preliminary data.</text>
</comment>
<proteinExistence type="predicted"/>
<name>A0A0G2GI25_PHACM</name>
<dbReference type="Gene3D" id="1.10.340.70">
    <property type="match status" value="1"/>
</dbReference>
<dbReference type="PANTHER" id="PTHR43138">
    <property type="entry name" value="ACETYLTRANSFERASE, GNAT FAMILY"/>
    <property type="match status" value="1"/>
</dbReference>
<keyword evidence="3" id="KW-0808">Transferase</keyword>
<dbReference type="SUPFAM" id="SSF55729">
    <property type="entry name" value="Acyl-CoA N-acyltransferases (Nat)"/>
    <property type="match status" value="1"/>
</dbReference>
<protein>
    <submittedName>
        <fullName evidence="3">Putative histone acetyltransferase spt10</fullName>
    </submittedName>
</protein>
<reference evidence="3 4" key="1">
    <citation type="submission" date="2015-05" db="EMBL/GenBank/DDBJ databases">
        <title>Distinctive expansion of gene families associated with plant cell wall degradation and secondary metabolism in the genomes of grapevine trunk pathogens.</title>
        <authorList>
            <person name="Lawrence D.P."/>
            <person name="Travadon R."/>
            <person name="Rolshausen P.E."/>
            <person name="Baumgartner K."/>
        </authorList>
    </citation>
    <scope>NUCLEOTIDE SEQUENCE [LARGE SCALE GENOMIC DNA]</scope>
    <source>
        <strain evidence="3">UCRPC4</strain>
    </source>
</reference>
<evidence type="ECO:0000259" key="2">
    <source>
        <dbReference type="Pfam" id="PF09337"/>
    </source>
</evidence>
<dbReference type="Proteomes" id="UP000053317">
    <property type="component" value="Unassembled WGS sequence"/>
</dbReference>
<dbReference type="OrthoDB" id="10264707at2759"/>
<feature type="region of interest" description="Disordered" evidence="1">
    <location>
        <begin position="518"/>
        <end position="540"/>
    </location>
</feature>
<dbReference type="GO" id="GO:0016740">
    <property type="term" value="F:transferase activity"/>
    <property type="evidence" value="ECO:0007669"/>
    <property type="project" value="UniProtKB-KW"/>
</dbReference>
<dbReference type="EMBL" id="LCWF01000069">
    <property type="protein sequence ID" value="KKY23218.1"/>
    <property type="molecule type" value="Genomic_DNA"/>
</dbReference>
<reference evidence="3 4" key="2">
    <citation type="submission" date="2015-05" db="EMBL/GenBank/DDBJ databases">
        <authorList>
            <person name="Morales-Cruz A."/>
            <person name="Amrine K.C."/>
            <person name="Cantu D."/>
        </authorList>
    </citation>
    <scope>NUCLEOTIDE SEQUENCE [LARGE SCALE GENOMIC DNA]</scope>
    <source>
        <strain evidence="3">UCRPC4</strain>
    </source>
</reference>
<dbReference type="PANTHER" id="PTHR43138:SF2">
    <property type="entry name" value="PROTEIN SPT10"/>
    <property type="match status" value="1"/>
</dbReference>
<dbReference type="Gene3D" id="3.40.630.30">
    <property type="match status" value="1"/>
</dbReference>
<dbReference type="GO" id="GO:0005634">
    <property type="term" value="C:nucleus"/>
    <property type="evidence" value="ECO:0007669"/>
    <property type="project" value="TreeGrafter"/>
</dbReference>
<accession>A0A0G2GI25</accession>
<keyword evidence="4" id="KW-1185">Reference proteome</keyword>
<organism evidence="3 4">
    <name type="scientific">Phaeomoniella chlamydospora</name>
    <name type="common">Phaeoacremonium chlamydosporum</name>
    <dbReference type="NCBI Taxonomy" id="158046"/>
    <lineage>
        <taxon>Eukaryota</taxon>
        <taxon>Fungi</taxon>
        <taxon>Dikarya</taxon>
        <taxon>Ascomycota</taxon>
        <taxon>Pezizomycotina</taxon>
        <taxon>Eurotiomycetes</taxon>
        <taxon>Chaetothyriomycetidae</taxon>
        <taxon>Phaeomoniellales</taxon>
        <taxon>Phaeomoniellaceae</taxon>
        <taxon>Phaeomoniella</taxon>
    </lineage>
</organism>
<evidence type="ECO:0000313" key="3">
    <source>
        <dbReference type="EMBL" id="KKY23218.1"/>
    </source>
</evidence>
<evidence type="ECO:0000256" key="1">
    <source>
        <dbReference type="SAM" id="MobiDB-lite"/>
    </source>
</evidence>
<dbReference type="InterPro" id="IPR015416">
    <property type="entry name" value="Znf_H2C2_histone_UAS-bd"/>
</dbReference>
<dbReference type="InterPro" id="IPR052742">
    <property type="entry name" value="Mito_N-acetyltransferase"/>
</dbReference>
<dbReference type="InterPro" id="IPR016181">
    <property type="entry name" value="Acyl_CoA_acyltransferase"/>
</dbReference>
<evidence type="ECO:0000313" key="4">
    <source>
        <dbReference type="Proteomes" id="UP000053317"/>
    </source>
</evidence>
<dbReference type="Pfam" id="PF09337">
    <property type="entry name" value="zf-H2C2"/>
    <property type="match status" value="1"/>
</dbReference>